<reference evidence="1 2" key="1">
    <citation type="submission" date="2016-10" db="EMBL/GenBank/DDBJ databases">
        <authorList>
            <person name="de Groot N.N."/>
        </authorList>
    </citation>
    <scope>NUCLEOTIDE SEQUENCE [LARGE SCALE GENOMIC DNA]</scope>
    <source>
        <strain evidence="1 2">MON 2.2</strain>
    </source>
</reference>
<accession>A0A1G6ULC0</accession>
<protein>
    <submittedName>
        <fullName evidence="1">Uncharacterized protein</fullName>
    </submittedName>
</protein>
<evidence type="ECO:0000313" key="1">
    <source>
        <dbReference type="EMBL" id="SDD41377.1"/>
    </source>
</evidence>
<keyword evidence="2" id="KW-1185">Reference proteome</keyword>
<gene>
    <name evidence="1" type="ORF">SAMN04489747_0899</name>
</gene>
<name>A0A1G6ULC0_9ACTN</name>
<sequence>MLTAAREHHREAQRLTRSVVAAVGSSKLAAVVAAHQAEAVDLAVHAVGEALSEQGLDQAVAARLNVAALVTPSTVLLALLEQTESRAGVARLAHTLVADAGRSGQMVDFARRPAVQSYVRVVNPPCCGRCAVLAGRAYPYSTGFRRHPVCDCTMAPSGADVPASLITDPQQLARAGKVRGLSRADEQAVSLGAAVDQVVNVRRRSAGLTVGSSVLQRGRRPTPEGILRATSDREQQLSLLRVHGYLA</sequence>
<proteinExistence type="predicted"/>
<dbReference type="EMBL" id="LT629688">
    <property type="protein sequence ID" value="SDD41377.1"/>
    <property type="molecule type" value="Genomic_DNA"/>
</dbReference>
<evidence type="ECO:0000313" key="2">
    <source>
        <dbReference type="Proteomes" id="UP000198546"/>
    </source>
</evidence>
<dbReference type="STRING" id="675864.SAMN04489747_0899"/>
<organism evidence="1 2">
    <name type="scientific">Auraticoccus monumenti</name>
    <dbReference type="NCBI Taxonomy" id="675864"/>
    <lineage>
        <taxon>Bacteria</taxon>
        <taxon>Bacillati</taxon>
        <taxon>Actinomycetota</taxon>
        <taxon>Actinomycetes</taxon>
        <taxon>Propionibacteriales</taxon>
        <taxon>Propionibacteriaceae</taxon>
        <taxon>Auraticoccus</taxon>
    </lineage>
</organism>
<dbReference type="Proteomes" id="UP000198546">
    <property type="component" value="Chromosome i"/>
</dbReference>
<dbReference type="AlphaFoldDB" id="A0A1G6ULC0"/>